<protein>
    <submittedName>
        <fullName evidence="1">Uncharacterized protein</fullName>
    </submittedName>
</protein>
<keyword evidence="2" id="KW-1185">Reference proteome</keyword>
<accession>A0ABN1D109</accession>
<comment type="caution">
    <text evidence="1">The sequence shown here is derived from an EMBL/GenBank/DDBJ whole genome shotgun (WGS) entry which is preliminary data.</text>
</comment>
<gene>
    <name evidence="1" type="ORF">GCM10009097_55930</name>
</gene>
<dbReference type="RefSeq" id="WP_343928667.1">
    <property type="nucleotide sequence ID" value="NZ_BAAAEN010000037.1"/>
</dbReference>
<proteinExistence type="predicted"/>
<evidence type="ECO:0000313" key="1">
    <source>
        <dbReference type="EMBL" id="GAA0531317.1"/>
    </source>
</evidence>
<dbReference type="Proteomes" id="UP001501706">
    <property type="component" value="Unassembled WGS sequence"/>
</dbReference>
<reference evidence="1 2" key="1">
    <citation type="journal article" date="2019" name="Int. J. Syst. Evol. Microbiol.">
        <title>The Global Catalogue of Microorganisms (GCM) 10K type strain sequencing project: providing services to taxonomists for standard genome sequencing and annotation.</title>
        <authorList>
            <consortium name="The Broad Institute Genomics Platform"/>
            <consortium name="The Broad Institute Genome Sequencing Center for Infectious Disease"/>
            <person name="Wu L."/>
            <person name="Ma J."/>
        </authorList>
    </citation>
    <scope>NUCLEOTIDE SEQUENCE [LARGE SCALE GENOMIC DNA]</scope>
    <source>
        <strain evidence="1 2">JCM 14330</strain>
    </source>
</reference>
<evidence type="ECO:0000313" key="2">
    <source>
        <dbReference type="Proteomes" id="UP001501706"/>
    </source>
</evidence>
<sequence length="52" mass="5877">MADPTVEIARLRALLLRARDTLNLAIIGDWLRTEPEELVCDIEDALGLERSE</sequence>
<dbReference type="EMBL" id="BAAAEN010000037">
    <property type="protein sequence ID" value="GAA0531317.1"/>
    <property type="molecule type" value="Genomic_DNA"/>
</dbReference>
<name>A0ABN1D109_9BURK</name>
<organism evidence="1 2">
    <name type="scientific">Pigmentiphaga daeguensis</name>
    <dbReference type="NCBI Taxonomy" id="414049"/>
    <lineage>
        <taxon>Bacteria</taxon>
        <taxon>Pseudomonadati</taxon>
        <taxon>Pseudomonadota</taxon>
        <taxon>Betaproteobacteria</taxon>
        <taxon>Burkholderiales</taxon>
        <taxon>Alcaligenaceae</taxon>
        <taxon>Pigmentiphaga</taxon>
    </lineage>
</organism>